<dbReference type="SUPFAM" id="SSF53335">
    <property type="entry name" value="S-adenosyl-L-methionine-dependent methyltransferases"/>
    <property type="match status" value="1"/>
</dbReference>
<dbReference type="FunFam" id="3.40.50.150:FF:000010">
    <property type="entry name" value="Protein-L-isoaspartate O-methyltransferase"/>
    <property type="match status" value="1"/>
</dbReference>
<reference evidence="8" key="1">
    <citation type="submission" date="2020-10" db="EMBL/GenBank/DDBJ databases">
        <title>Connecting structure to function with the recovery of over 1000 high-quality activated sludge metagenome-assembled genomes encoding full-length rRNA genes using long-read sequencing.</title>
        <authorList>
            <person name="Singleton C.M."/>
            <person name="Petriglieri F."/>
            <person name="Kristensen J.M."/>
            <person name="Kirkegaard R.H."/>
            <person name="Michaelsen T.Y."/>
            <person name="Andersen M.H."/>
            <person name="Karst S.M."/>
            <person name="Dueholm M.S."/>
            <person name="Nielsen P.H."/>
            <person name="Albertsen M."/>
        </authorList>
    </citation>
    <scope>NUCLEOTIDE SEQUENCE</scope>
    <source>
        <strain evidence="8">Bjer_18-Q3-R1-45_BAT3C.347</strain>
    </source>
</reference>
<dbReference type="InterPro" id="IPR000682">
    <property type="entry name" value="PCMT"/>
</dbReference>
<comment type="function">
    <text evidence="7">Catalyzes the methyl esterification of L-isoaspartyl residues in peptides and proteins that result from spontaneous decomposition of normal L-aspartyl and L-asparaginyl residues. It plays a role in the repair and/or degradation of damaged proteins.</text>
</comment>
<keyword evidence="6 7" id="KW-0949">S-adenosyl-L-methionine</keyword>
<dbReference type="PANTHER" id="PTHR11579">
    <property type="entry name" value="PROTEIN-L-ISOASPARTATE O-METHYLTRANSFERASE"/>
    <property type="match status" value="1"/>
</dbReference>
<keyword evidence="3 7" id="KW-0963">Cytoplasm</keyword>
<dbReference type="CDD" id="cd02440">
    <property type="entry name" value="AdoMet_MTases"/>
    <property type="match status" value="1"/>
</dbReference>
<evidence type="ECO:0000256" key="5">
    <source>
        <dbReference type="ARBA" id="ARBA00022679"/>
    </source>
</evidence>
<dbReference type="GO" id="GO:0032259">
    <property type="term" value="P:methylation"/>
    <property type="evidence" value="ECO:0007669"/>
    <property type="project" value="UniProtKB-KW"/>
</dbReference>
<comment type="catalytic activity">
    <reaction evidence="7">
        <text>[protein]-L-isoaspartate + S-adenosyl-L-methionine = [protein]-L-isoaspartate alpha-methyl ester + S-adenosyl-L-homocysteine</text>
        <dbReference type="Rhea" id="RHEA:12705"/>
        <dbReference type="Rhea" id="RHEA-COMP:12143"/>
        <dbReference type="Rhea" id="RHEA-COMP:12144"/>
        <dbReference type="ChEBI" id="CHEBI:57856"/>
        <dbReference type="ChEBI" id="CHEBI:59789"/>
        <dbReference type="ChEBI" id="CHEBI:90596"/>
        <dbReference type="ChEBI" id="CHEBI:90598"/>
        <dbReference type="EC" id="2.1.1.77"/>
    </reaction>
</comment>
<evidence type="ECO:0000313" key="8">
    <source>
        <dbReference type="EMBL" id="MBK6974536.1"/>
    </source>
</evidence>
<dbReference type="HAMAP" id="MF_00090">
    <property type="entry name" value="PIMT"/>
    <property type="match status" value="1"/>
</dbReference>
<comment type="subcellular location">
    <subcellularLocation>
        <location evidence="1 7">Cytoplasm</location>
    </subcellularLocation>
</comment>
<evidence type="ECO:0000256" key="6">
    <source>
        <dbReference type="ARBA" id="ARBA00022691"/>
    </source>
</evidence>
<evidence type="ECO:0000256" key="2">
    <source>
        <dbReference type="ARBA" id="ARBA00005369"/>
    </source>
</evidence>
<dbReference type="Gene3D" id="3.40.50.150">
    <property type="entry name" value="Vaccinia Virus protein VP39"/>
    <property type="match status" value="1"/>
</dbReference>
<comment type="caution">
    <text evidence="8">The sequence shown here is derived from an EMBL/GenBank/DDBJ whole genome shotgun (WGS) entry which is preliminary data.</text>
</comment>
<dbReference type="GO" id="GO:0004719">
    <property type="term" value="F:protein-L-isoaspartate (D-aspartate) O-methyltransferase activity"/>
    <property type="evidence" value="ECO:0007669"/>
    <property type="project" value="UniProtKB-UniRule"/>
</dbReference>
<proteinExistence type="inferred from homology"/>
<sequence length="228" mass="25166">MTADIDSELQFLLDQIRDEMRATSYLTGCPTLEQRVVLALQQVPRHAFVPDELQHSAYANRPLPIGHGQTVSQPYIVALMTELVRPRANDVVLEIGTGSGYQAAVLANLVKRVYSLEIVEELAEQARERLRRLGYGNVEVRADNGRFGWPEHAPYDAIMVTAAAPLIPPALIEQLKPGGTLVMPVGDRYNGQDLRVLTKDEQGEVEERSVLPVIFVPLTGSPDETSAQ</sequence>
<comment type="similarity">
    <text evidence="2 7">Belongs to the methyltransferase superfamily. L-isoaspartyl/D-aspartyl protein methyltransferase family.</text>
</comment>
<protein>
    <recommendedName>
        <fullName evidence="7">Protein-L-isoaspartate O-methyltransferase</fullName>
        <ecNumber evidence="7">2.1.1.77</ecNumber>
    </recommendedName>
    <alternativeName>
        <fullName evidence="7">L-isoaspartyl protein carboxyl methyltransferase</fullName>
    </alternativeName>
    <alternativeName>
        <fullName evidence="7">Protein L-isoaspartyl methyltransferase</fullName>
    </alternativeName>
    <alternativeName>
        <fullName evidence="7">Protein-beta-aspartate methyltransferase</fullName>
        <shortName evidence="7">PIMT</shortName>
    </alternativeName>
</protein>
<dbReference type="NCBIfam" id="NF001453">
    <property type="entry name" value="PRK00312.1"/>
    <property type="match status" value="1"/>
</dbReference>
<dbReference type="InterPro" id="IPR029063">
    <property type="entry name" value="SAM-dependent_MTases_sf"/>
</dbReference>
<dbReference type="PROSITE" id="PS01279">
    <property type="entry name" value="PCMT"/>
    <property type="match status" value="1"/>
</dbReference>
<feature type="active site" evidence="7">
    <location>
        <position position="72"/>
    </location>
</feature>
<gene>
    <name evidence="7" type="primary">pcm</name>
    <name evidence="8" type="ORF">IPH26_16860</name>
</gene>
<evidence type="ECO:0000256" key="3">
    <source>
        <dbReference type="ARBA" id="ARBA00022490"/>
    </source>
</evidence>
<evidence type="ECO:0000256" key="4">
    <source>
        <dbReference type="ARBA" id="ARBA00022603"/>
    </source>
</evidence>
<dbReference type="PANTHER" id="PTHR11579:SF0">
    <property type="entry name" value="PROTEIN-L-ISOASPARTATE(D-ASPARTATE) O-METHYLTRANSFERASE"/>
    <property type="match status" value="1"/>
</dbReference>
<evidence type="ECO:0000313" key="9">
    <source>
        <dbReference type="Proteomes" id="UP000807785"/>
    </source>
</evidence>
<dbReference type="Proteomes" id="UP000807785">
    <property type="component" value="Unassembled WGS sequence"/>
</dbReference>
<dbReference type="GO" id="GO:0030091">
    <property type="term" value="P:protein repair"/>
    <property type="evidence" value="ECO:0007669"/>
    <property type="project" value="UniProtKB-UniRule"/>
</dbReference>
<evidence type="ECO:0000256" key="7">
    <source>
        <dbReference type="HAMAP-Rule" id="MF_00090"/>
    </source>
</evidence>
<accession>A0A9D7E136</accession>
<dbReference type="Pfam" id="PF01135">
    <property type="entry name" value="PCMT"/>
    <property type="match status" value="1"/>
</dbReference>
<evidence type="ECO:0000256" key="1">
    <source>
        <dbReference type="ARBA" id="ARBA00004496"/>
    </source>
</evidence>
<dbReference type="GO" id="GO:0005737">
    <property type="term" value="C:cytoplasm"/>
    <property type="evidence" value="ECO:0007669"/>
    <property type="project" value="UniProtKB-SubCell"/>
</dbReference>
<keyword evidence="5 7" id="KW-0808">Transferase</keyword>
<dbReference type="NCBIfam" id="TIGR00080">
    <property type="entry name" value="pimt"/>
    <property type="match status" value="1"/>
</dbReference>
<dbReference type="EC" id="2.1.1.77" evidence="7"/>
<dbReference type="EMBL" id="JADJEV010000004">
    <property type="protein sequence ID" value="MBK6974536.1"/>
    <property type="molecule type" value="Genomic_DNA"/>
</dbReference>
<keyword evidence="4 7" id="KW-0489">Methyltransferase</keyword>
<dbReference type="AlphaFoldDB" id="A0A9D7E136"/>
<name>A0A9D7E136_9PROT</name>
<organism evidence="8 9">
    <name type="scientific">Candidatus Methylophosphatis roskildensis</name>
    <dbReference type="NCBI Taxonomy" id="2899263"/>
    <lineage>
        <taxon>Bacteria</taxon>
        <taxon>Pseudomonadati</taxon>
        <taxon>Pseudomonadota</taxon>
        <taxon>Betaproteobacteria</taxon>
        <taxon>Nitrosomonadales</taxon>
        <taxon>Sterolibacteriaceae</taxon>
        <taxon>Candidatus Methylophosphatis</taxon>
    </lineage>
</organism>